<evidence type="ECO:0000313" key="2">
    <source>
        <dbReference type="EMBL" id="GIO29280.1"/>
    </source>
</evidence>
<feature type="transmembrane region" description="Helical" evidence="1">
    <location>
        <begin position="6"/>
        <end position="26"/>
    </location>
</feature>
<name>A0A919XE13_9BACL</name>
<keyword evidence="3" id="KW-1185">Reference proteome</keyword>
<proteinExistence type="predicted"/>
<evidence type="ECO:0000313" key="3">
    <source>
        <dbReference type="Proteomes" id="UP000679779"/>
    </source>
</evidence>
<sequence>MSRRNLYLYLFMVMIVCLSVTIISGCKGNSNKDTFAEVGQKLSNSIKEIDKHPGIILSGFAADQNEKIFKVGIEYDQSQINNEQLKQIVADYLSHAASNSPPANDWKEMLKPFQLRIEKLGDAKKWPVIAEKDIGTTELKWKE</sequence>
<comment type="caution">
    <text evidence="2">The sequence shown here is derived from an EMBL/GenBank/DDBJ whole genome shotgun (WGS) entry which is preliminary data.</text>
</comment>
<organism evidence="2 3">
    <name type="scientific">Paenibacillus albilobatus</name>
    <dbReference type="NCBI Taxonomy" id="2716884"/>
    <lineage>
        <taxon>Bacteria</taxon>
        <taxon>Bacillati</taxon>
        <taxon>Bacillota</taxon>
        <taxon>Bacilli</taxon>
        <taxon>Bacillales</taxon>
        <taxon>Paenibacillaceae</taxon>
        <taxon>Paenibacillus</taxon>
    </lineage>
</organism>
<gene>
    <name evidence="2" type="ORF">J2TS6_04210</name>
</gene>
<keyword evidence="1" id="KW-1133">Transmembrane helix</keyword>
<dbReference type="AlphaFoldDB" id="A0A919XE13"/>
<dbReference type="Proteomes" id="UP000679779">
    <property type="component" value="Unassembled WGS sequence"/>
</dbReference>
<accession>A0A919XE13</accession>
<keyword evidence="1" id="KW-0812">Transmembrane</keyword>
<reference evidence="2" key="1">
    <citation type="submission" date="2021-03" db="EMBL/GenBank/DDBJ databases">
        <title>Antimicrobial resistance genes in bacteria isolated from Japanese honey, and their potential for conferring macrolide and lincosamide resistance in the American foulbrood pathogen Paenibacillus larvae.</title>
        <authorList>
            <person name="Okamoto M."/>
            <person name="Kumagai M."/>
            <person name="Kanamori H."/>
            <person name="Takamatsu D."/>
        </authorList>
    </citation>
    <scope>NUCLEOTIDE SEQUENCE</scope>
    <source>
        <strain evidence="2">J2TS6</strain>
    </source>
</reference>
<dbReference type="RefSeq" id="WP_160038312.1">
    <property type="nucleotide sequence ID" value="NZ_BORQ01000001.1"/>
</dbReference>
<protein>
    <submittedName>
        <fullName evidence="2">Uncharacterized protein</fullName>
    </submittedName>
</protein>
<evidence type="ECO:0000256" key="1">
    <source>
        <dbReference type="SAM" id="Phobius"/>
    </source>
</evidence>
<dbReference type="EMBL" id="BORQ01000001">
    <property type="protein sequence ID" value="GIO29280.1"/>
    <property type="molecule type" value="Genomic_DNA"/>
</dbReference>
<dbReference type="PROSITE" id="PS51257">
    <property type="entry name" value="PROKAR_LIPOPROTEIN"/>
    <property type="match status" value="1"/>
</dbReference>
<keyword evidence="1" id="KW-0472">Membrane</keyword>